<feature type="chain" id="PRO_5034525336" evidence="2">
    <location>
        <begin position="18"/>
        <end position="350"/>
    </location>
</feature>
<evidence type="ECO:0000256" key="1">
    <source>
        <dbReference type="SAM" id="MobiDB-lite"/>
    </source>
</evidence>
<feature type="region of interest" description="Disordered" evidence="1">
    <location>
        <begin position="56"/>
        <end position="80"/>
    </location>
</feature>
<keyword evidence="4" id="KW-1185">Reference proteome</keyword>
<comment type="caution">
    <text evidence="3">The sequence shown here is derived from an EMBL/GenBank/DDBJ whole genome shotgun (WGS) entry which is preliminary data.</text>
</comment>
<dbReference type="Proteomes" id="UP000654918">
    <property type="component" value="Unassembled WGS sequence"/>
</dbReference>
<feature type="signal peptide" evidence="2">
    <location>
        <begin position="1"/>
        <end position="17"/>
    </location>
</feature>
<protein>
    <submittedName>
        <fullName evidence="3">Uncharacterized protein</fullName>
    </submittedName>
</protein>
<organism evidence="3 4">
    <name type="scientific">Colletotrichum plurivorum</name>
    <dbReference type="NCBI Taxonomy" id="2175906"/>
    <lineage>
        <taxon>Eukaryota</taxon>
        <taxon>Fungi</taxon>
        <taxon>Dikarya</taxon>
        <taxon>Ascomycota</taxon>
        <taxon>Pezizomycotina</taxon>
        <taxon>Sordariomycetes</taxon>
        <taxon>Hypocreomycetidae</taxon>
        <taxon>Glomerellales</taxon>
        <taxon>Glomerellaceae</taxon>
        <taxon>Colletotrichum</taxon>
        <taxon>Colletotrichum orchidearum species complex</taxon>
    </lineage>
</organism>
<name>A0A8H6NR91_9PEZI</name>
<dbReference type="EMBL" id="WIGO01000004">
    <property type="protein sequence ID" value="KAF6841087.1"/>
    <property type="molecule type" value="Genomic_DNA"/>
</dbReference>
<sequence>MLVGVIGLIGSILGIWGFVDDQMPDVPKKNNPSNKPGDIDYINTLRVQLGIDGAVEPDLKNPVTEGPGGPGAGQSPKKLAGAGGHFSMVRHFDLNGDWVGAAHQLFTVKDGHFVDLEARSAVGRQVISTELLANVGDICIATMSLSGSDGTRWGWTGDRHCRKSPMCPLETPGLTSDNSPQMPNGESPWCVWVGLRAPTTSASEISVIWPDFYRDSAKGNIPTEKEAKQFCGRSFKAFDEKQKQLLSPGKSVVKKRGLAHWVIVSSRRSRNATAVCQEQSSYGPDFVSLAEGVYCNMETRETLPLCENGPSTDAVDCFDVDSASRVTHVGARAQRPRIQARNPTKVIKWE</sequence>
<evidence type="ECO:0000256" key="2">
    <source>
        <dbReference type="SAM" id="SignalP"/>
    </source>
</evidence>
<accession>A0A8H6NR91</accession>
<keyword evidence="2" id="KW-0732">Signal</keyword>
<evidence type="ECO:0000313" key="4">
    <source>
        <dbReference type="Proteomes" id="UP000654918"/>
    </source>
</evidence>
<proteinExistence type="predicted"/>
<evidence type="ECO:0000313" key="3">
    <source>
        <dbReference type="EMBL" id="KAF6841087.1"/>
    </source>
</evidence>
<dbReference type="AlphaFoldDB" id="A0A8H6NR91"/>
<gene>
    <name evidence="3" type="ORF">CPLU01_00648</name>
</gene>
<reference evidence="3" key="1">
    <citation type="journal article" date="2020" name="Phytopathology">
        <title>Genome Sequence Resources of Colletotrichum truncatum, C. plurivorum, C. musicola, and C. sojae: Four Species Pathogenic to Soybean (Glycine max).</title>
        <authorList>
            <person name="Rogerio F."/>
            <person name="Boufleur T.R."/>
            <person name="Ciampi-Guillardi M."/>
            <person name="Sukno S.A."/>
            <person name="Thon M.R."/>
            <person name="Massola Junior N.S."/>
            <person name="Baroncelli R."/>
        </authorList>
    </citation>
    <scope>NUCLEOTIDE SEQUENCE</scope>
    <source>
        <strain evidence="3">LFN00145</strain>
    </source>
</reference>